<evidence type="ECO:0000313" key="5">
    <source>
        <dbReference type="Proteomes" id="UP000287352"/>
    </source>
</evidence>
<dbReference type="Proteomes" id="UP000287352">
    <property type="component" value="Unassembled WGS sequence"/>
</dbReference>
<feature type="transmembrane region" description="Helical" evidence="2">
    <location>
        <begin position="112"/>
        <end position="132"/>
    </location>
</feature>
<keyword evidence="2" id="KW-0812">Transmembrane</keyword>
<comment type="caution">
    <text evidence="4">The sequence shown here is derived from an EMBL/GenBank/DDBJ whole genome shotgun (WGS) entry which is preliminary data.</text>
</comment>
<dbReference type="EMBL" id="BIFR01000002">
    <property type="protein sequence ID" value="GCE16005.1"/>
    <property type="molecule type" value="Genomic_DNA"/>
</dbReference>
<feature type="transmembrane region" description="Helical" evidence="2">
    <location>
        <begin position="152"/>
        <end position="178"/>
    </location>
</feature>
<proteinExistence type="predicted"/>
<reference evidence="5" key="1">
    <citation type="submission" date="2018-12" db="EMBL/GenBank/DDBJ databases">
        <title>Tengunoibacter tsumagoiensis gen. nov., sp. nov., Dictyobacter kobayashii sp. nov., D. alpinus sp. nov., and D. joshuensis sp. nov. and description of Dictyobacteraceae fam. nov. within the order Ktedonobacterales isolated from Tengu-no-mugimeshi.</title>
        <authorList>
            <person name="Wang C.M."/>
            <person name="Zheng Y."/>
            <person name="Sakai Y."/>
            <person name="Toyoda A."/>
            <person name="Minakuchi Y."/>
            <person name="Abe K."/>
            <person name="Yokota A."/>
            <person name="Yabe S."/>
        </authorList>
    </citation>
    <scope>NUCLEOTIDE SEQUENCE [LARGE SCALE GENOMIC DNA]</scope>
    <source>
        <strain evidence="5">Uno3</strain>
    </source>
</reference>
<keyword evidence="2" id="KW-0472">Membrane</keyword>
<evidence type="ECO:0000259" key="3">
    <source>
        <dbReference type="PROSITE" id="PS50885"/>
    </source>
</evidence>
<dbReference type="GO" id="GO:0007165">
    <property type="term" value="P:signal transduction"/>
    <property type="evidence" value="ECO:0007669"/>
    <property type="project" value="InterPro"/>
</dbReference>
<gene>
    <name evidence="4" type="ORF">KTT_58640</name>
</gene>
<keyword evidence="1" id="KW-0175">Coiled coil</keyword>
<evidence type="ECO:0000256" key="1">
    <source>
        <dbReference type="SAM" id="Coils"/>
    </source>
</evidence>
<dbReference type="CDD" id="cd06225">
    <property type="entry name" value="HAMP"/>
    <property type="match status" value="1"/>
</dbReference>
<keyword evidence="5" id="KW-1185">Reference proteome</keyword>
<feature type="transmembrane region" description="Helical" evidence="2">
    <location>
        <begin position="60"/>
        <end position="81"/>
    </location>
</feature>
<dbReference type="GO" id="GO:0016020">
    <property type="term" value="C:membrane"/>
    <property type="evidence" value="ECO:0007669"/>
    <property type="project" value="InterPro"/>
</dbReference>
<keyword evidence="2" id="KW-1133">Transmembrane helix</keyword>
<sequence>MLPLNSNSRDSQSQQDWSLRYLNNDPKKSYMEWWYHFTAPKRSSSHMSVEQRELVRRGRLVSLLLFYILLVVGGLAVPVAYYQNHTLLFVLVLAIGLFMIALAMNHRGAVNFAGGLVTAVVSVAIPIAILTYPGGLGTNTVFLYDMMIQSDLLAVSLLPARSVFIVVGANILFIVTDFYLQSRTSDLTALIAKAGPEVLARPIVLHIIVAVVTYLWVSSSQDAVKRADRAQVIAELQHDIARQHTASTLEKQKLEASIDLLVQTQNRIAQGDLDARVPLTSDNVLWQIGGSLNTLLSRYQKLRHLEWQMQQMQPRWQQALVSEKELENLKKEMEYVRQQLQQAKVEQVPLKLNATGTALDLILKELDGLLLSETTTAPKTYS</sequence>
<accession>A0A402AAM8</accession>
<feature type="domain" description="HAMP" evidence="3">
    <location>
        <begin position="266"/>
        <end position="304"/>
    </location>
</feature>
<dbReference type="InterPro" id="IPR003660">
    <property type="entry name" value="HAMP_dom"/>
</dbReference>
<dbReference type="PROSITE" id="PS50885">
    <property type="entry name" value="HAMP"/>
    <property type="match status" value="1"/>
</dbReference>
<protein>
    <recommendedName>
        <fullName evidence="3">HAMP domain-containing protein</fullName>
    </recommendedName>
</protein>
<feature type="transmembrane region" description="Helical" evidence="2">
    <location>
        <begin position="198"/>
        <end position="217"/>
    </location>
</feature>
<evidence type="ECO:0000256" key="2">
    <source>
        <dbReference type="SAM" id="Phobius"/>
    </source>
</evidence>
<dbReference type="AlphaFoldDB" id="A0A402AAM8"/>
<organism evidence="4 5">
    <name type="scientific">Tengunoibacter tsumagoiensis</name>
    <dbReference type="NCBI Taxonomy" id="2014871"/>
    <lineage>
        <taxon>Bacteria</taxon>
        <taxon>Bacillati</taxon>
        <taxon>Chloroflexota</taxon>
        <taxon>Ktedonobacteria</taxon>
        <taxon>Ktedonobacterales</taxon>
        <taxon>Dictyobacteraceae</taxon>
        <taxon>Tengunoibacter</taxon>
    </lineage>
</organism>
<name>A0A402AAM8_9CHLR</name>
<feature type="coiled-coil region" evidence="1">
    <location>
        <begin position="319"/>
        <end position="346"/>
    </location>
</feature>
<evidence type="ECO:0000313" key="4">
    <source>
        <dbReference type="EMBL" id="GCE16005.1"/>
    </source>
</evidence>
<feature type="transmembrane region" description="Helical" evidence="2">
    <location>
        <begin position="87"/>
        <end position="105"/>
    </location>
</feature>